<evidence type="ECO:0000256" key="1">
    <source>
        <dbReference type="SAM" id="MobiDB-lite"/>
    </source>
</evidence>
<comment type="caution">
    <text evidence="2">The sequence shown here is derived from an EMBL/GenBank/DDBJ whole genome shotgun (WGS) entry which is preliminary data.</text>
</comment>
<feature type="compositionally biased region" description="Polar residues" evidence="1">
    <location>
        <begin position="65"/>
        <end position="79"/>
    </location>
</feature>
<feature type="compositionally biased region" description="Basic and acidic residues" evidence="1">
    <location>
        <begin position="23"/>
        <end position="37"/>
    </location>
</feature>
<keyword evidence="3" id="KW-1185">Reference proteome</keyword>
<dbReference type="AlphaFoldDB" id="A0A9P9K7B7"/>
<sequence length="159" mass="17906">MNCPPPVTVCQLCKELLIPETNAHDDQTSSSKRESYRNRQTLKHSADQGYFLCSRIRELLGPFDEQTTPNDEDSPSSPDKPNIDRPRGAMVLYYREEASRYEGLEIIIDPSMFQSSLIRRNGIFFILKPSDGTIPTSISAMRYHGMFSASPSPIPASFS</sequence>
<proteinExistence type="predicted"/>
<protein>
    <submittedName>
        <fullName evidence="2">Uncharacterized protein</fullName>
    </submittedName>
</protein>
<gene>
    <name evidence="2" type="ORF">B0J15DRAFT_469049</name>
</gene>
<dbReference type="Proteomes" id="UP000736672">
    <property type="component" value="Unassembled WGS sequence"/>
</dbReference>
<name>A0A9P9K7B7_FUSSL</name>
<evidence type="ECO:0000313" key="2">
    <source>
        <dbReference type="EMBL" id="KAH7246986.1"/>
    </source>
</evidence>
<feature type="region of interest" description="Disordered" evidence="1">
    <location>
        <begin position="62"/>
        <end position="87"/>
    </location>
</feature>
<evidence type="ECO:0000313" key="3">
    <source>
        <dbReference type="Proteomes" id="UP000736672"/>
    </source>
</evidence>
<organism evidence="2 3">
    <name type="scientific">Fusarium solani</name>
    <name type="common">Filamentous fungus</name>
    <dbReference type="NCBI Taxonomy" id="169388"/>
    <lineage>
        <taxon>Eukaryota</taxon>
        <taxon>Fungi</taxon>
        <taxon>Dikarya</taxon>
        <taxon>Ascomycota</taxon>
        <taxon>Pezizomycotina</taxon>
        <taxon>Sordariomycetes</taxon>
        <taxon>Hypocreomycetidae</taxon>
        <taxon>Hypocreales</taxon>
        <taxon>Nectriaceae</taxon>
        <taxon>Fusarium</taxon>
        <taxon>Fusarium solani species complex</taxon>
    </lineage>
</organism>
<accession>A0A9P9K7B7</accession>
<dbReference type="EMBL" id="JAGTJS010000016">
    <property type="protein sequence ID" value="KAH7246986.1"/>
    <property type="molecule type" value="Genomic_DNA"/>
</dbReference>
<feature type="region of interest" description="Disordered" evidence="1">
    <location>
        <begin position="23"/>
        <end position="42"/>
    </location>
</feature>
<reference evidence="2" key="1">
    <citation type="journal article" date="2021" name="Nat. Commun.">
        <title>Genetic determinants of endophytism in the Arabidopsis root mycobiome.</title>
        <authorList>
            <person name="Mesny F."/>
            <person name="Miyauchi S."/>
            <person name="Thiergart T."/>
            <person name="Pickel B."/>
            <person name="Atanasova L."/>
            <person name="Karlsson M."/>
            <person name="Huettel B."/>
            <person name="Barry K.W."/>
            <person name="Haridas S."/>
            <person name="Chen C."/>
            <person name="Bauer D."/>
            <person name="Andreopoulos W."/>
            <person name="Pangilinan J."/>
            <person name="LaButti K."/>
            <person name="Riley R."/>
            <person name="Lipzen A."/>
            <person name="Clum A."/>
            <person name="Drula E."/>
            <person name="Henrissat B."/>
            <person name="Kohler A."/>
            <person name="Grigoriev I.V."/>
            <person name="Martin F.M."/>
            <person name="Hacquard S."/>
        </authorList>
    </citation>
    <scope>NUCLEOTIDE SEQUENCE</scope>
    <source>
        <strain evidence="2">FSSC 5 MPI-SDFR-AT-0091</strain>
    </source>
</reference>